<dbReference type="OrthoDB" id="5904767at2"/>
<evidence type="ECO:0000313" key="3">
    <source>
        <dbReference type="EMBL" id="PJG58830.1"/>
    </source>
</evidence>
<keyword evidence="1" id="KW-1133">Transmembrane helix</keyword>
<keyword evidence="2" id="KW-0732">Signal</keyword>
<name>A0A2H9U485_9GAMM</name>
<dbReference type="AlphaFoldDB" id="A0A2H9U485"/>
<keyword evidence="4" id="KW-1185">Reference proteome</keyword>
<protein>
    <recommendedName>
        <fullName evidence="5">Phage coat protein</fullName>
    </recommendedName>
</protein>
<dbReference type="Proteomes" id="UP000235861">
    <property type="component" value="Unassembled WGS sequence"/>
</dbReference>
<gene>
    <name evidence="3" type="ORF">CUC53_10405</name>
</gene>
<feature type="transmembrane region" description="Helical" evidence="1">
    <location>
        <begin position="48"/>
        <end position="73"/>
    </location>
</feature>
<sequence length="75" mass="7688">MQKIKSFFNGSKKLALIPAVAVMALASMPASAAISDEIQTAIANGTANYGTVTAGVITVAALGFCVGMIVSWLRK</sequence>
<evidence type="ECO:0000256" key="1">
    <source>
        <dbReference type="SAM" id="Phobius"/>
    </source>
</evidence>
<dbReference type="RefSeq" id="WP_100294097.1">
    <property type="nucleotide sequence ID" value="NZ_PGGC01000091.1"/>
</dbReference>
<feature type="chain" id="PRO_5014116493" description="Phage coat protein" evidence="2">
    <location>
        <begin position="33"/>
        <end position="75"/>
    </location>
</feature>
<feature type="signal peptide" evidence="2">
    <location>
        <begin position="1"/>
        <end position="32"/>
    </location>
</feature>
<dbReference type="EMBL" id="PGGC01000091">
    <property type="protein sequence ID" value="PJG58830.1"/>
    <property type="molecule type" value="Genomic_DNA"/>
</dbReference>
<evidence type="ECO:0000313" key="4">
    <source>
        <dbReference type="Proteomes" id="UP000235861"/>
    </source>
</evidence>
<accession>A0A2H9U485</accession>
<keyword evidence="1" id="KW-0472">Membrane</keyword>
<reference evidence="3 4" key="1">
    <citation type="submission" date="2017-11" db="EMBL/GenBank/DDBJ databases">
        <title>Draft genome sequence of environmental isolate Aeromonas cavernicola sp. nov. MDC 2508.</title>
        <authorList>
            <person name="Colston S.M."/>
            <person name="Navarro A."/>
            <person name="Martinez-Murcia A.J."/>
            <person name="Graf J."/>
        </authorList>
    </citation>
    <scope>NUCLEOTIDE SEQUENCE [LARGE SCALE GENOMIC DNA]</scope>
    <source>
        <strain evidence="3 4">MDC 2508</strain>
    </source>
</reference>
<proteinExistence type="predicted"/>
<comment type="caution">
    <text evidence="3">The sequence shown here is derived from an EMBL/GenBank/DDBJ whole genome shotgun (WGS) entry which is preliminary data.</text>
</comment>
<evidence type="ECO:0008006" key="5">
    <source>
        <dbReference type="Google" id="ProtNLM"/>
    </source>
</evidence>
<organism evidence="3 4">
    <name type="scientific">Aeromonas cavernicola</name>
    <dbReference type="NCBI Taxonomy" id="1006623"/>
    <lineage>
        <taxon>Bacteria</taxon>
        <taxon>Pseudomonadati</taxon>
        <taxon>Pseudomonadota</taxon>
        <taxon>Gammaproteobacteria</taxon>
        <taxon>Aeromonadales</taxon>
        <taxon>Aeromonadaceae</taxon>
        <taxon>Aeromonas</taxon>
    </lineage>
</organism>
<keyword evidence="1" id="KW-0812">Transmembrane</keyword>
<evidence type="ECO:0000256" key="2">
    <source>
        <dbReference type="SAM" id="SignalP"/>
    </source>
</evidence>